<evidence type="ECO:0000256" key="2">
    <source>
        <dbReference type="ARBA" id="ARBA00023125"/>
    </source>
</evidence>
<keyword evidence="7" id="KW-1185">Reference proteome</keyword>
<dbReference type="InterPro" id="IPR009057">
    <property type="entry name" value="Homeodomain-like_sf"/>
</dbReference>
<dbReference type="InterPro" id="IPR036271">
    <property type="entry name" value="Tet_transcr_reg_TetR-rel_C_sf"/>
</dbReference>
<dbReference type="Gene3D" id="1.10.357.10">
    <property type="entry name" value="Tetracycline Repressor, domain 2"/>
    <property type="match status" value="1"/>
</dbReference>
<keyword evidence="3" id="KW-0804">Transcription</keyword>
<reference evidence="6 7" key="1">
    <citation type="submission" date="2019-07" db="EMBL/GenBank/DDBJ databases">
        <title>Whole genome shotgun sequence of Cellulomonas xylanilytica NBRC 101102.</title>
        <authorList>
            <person name="Hosoyama A."/>
            <person name="Uohara A."/>
            <person name="Ohji S."/>
            <person name="Ichikawa N."/>
        </authorList>
    </citation>
    <scope>NUCLEOTIDE SEQUENCE [LARGE SCALE GENOMIC DNA]</scope>
    <source>
        <strain evidence="6 7">NBRC 101102</strain>
    </source>
</reference>
<dbReference type="PROSITE" id="PS50977">
    <property type="entry name" value="HTH_TETR_2"/>
    <property type="match status" value="1"/>
</dbReference>
<evidence type="ECO:0000259" key="5">
    <source>
        <dbReference type="PROSITE" id="PS50977"/>
    </source>
</evidence>
<dbReference type="PANTHER" id="PTHR30055">
    <property type="entry name" value="HTH-TYPE TRANSCRIPTIONAL REGULATOR RUTR"/>
    <property type="match status" value="1"/>
</dbReference>
<dbReference type="SUPFAM" id="SSF46689">
    <property type="entry name" value="Homeodomain-like"/>
    <property type="match status" value="1"/>
</dbReference>
<evidence type="ECO:0000313" key="6">
    <source>
        <dbReference type="EMBL" id="GEK22036.1"/>
    </source>
</evidence>
<dbReference type="Pfam" id="PF00440">
    <property type="entry name" value="TetR_N"/>
    <property type="match status" value="1"/>
</dbReference>
<dbReference type="GO" id="GO:0003700">
    <property type="term" value="F:DNA-binding transcription factor activity"/>
    <property type="evidence" value="ECO:0007669"/>
    <property type="project" value="TreeGrafter"/>
</dbReference>
<protein>
    <recommendedName>
        <fullName evidence="5">HTH tetR-type domain-containing protein</fullName>
    </recommendedName>
</protein>
<dbReference type="EMBL" id="BJUB01000007">
    <property type="protein sequence ID" value="GEK22036.1"/>
    <property type="molecule type" value="Genomic_DNA"/>
</dbReference>
<dbReference type="GO" id="GO:0000976">
    <property type="term" value="F:transcription cis-regulatory region binding"/>
    <property type="evidence" value="ECO:0007669"/>
    <property type="project" value="TreeGrafter"/>
</dbReference>
<dbReference type="PANTHER" id="PTHR30055:SF234">
    <property type="entry name" value="HTH-TYPE TRANSCRIPTIONAL REGULATOR BETI"/>
    <property type="match status" value="1"/>
</dbReference>
<dbReference type="AlphaFoldDB" id="A0A510V5H9"/>
<comment type="caution">
    <text evidence="6">The sequence shown here is derived from an EMBL/GenBank/DDBJ whole genome shotgun (WGS) entry which is preliminary data.</text>
</comment>
<dbReference type="InterPro" id="IPR050109">
    <property type="entry name" value="HTH-type_TetR-like_transc_reg"/>
</dbReference>
<dbReference type="InterPro" id="IPR001647">
    <property type="entry name" value="HTH_TetR"/>
</dbReference>
<feature type="domain" description="HTH tetR-type" evidence="5">
    <location>
        <begin position="9"/>
        <end position="69"/>
    </location>
</feature>
<dbReference type="SUPFAM" id="SSF48498">
    <property type="entry name" value="Tetracyclin repressor-like, C-terminal domain"/>
    <property type="match status" value="1"/>
</dbReference>
<evidence type="ECO:0000256" key="4">
    <source>
        <dbReference type="PROSITE-ProRule" id="PRU00335"/>
    </source>
</evidence>
<evidence type="ECO:0000313" key="7">
    <source>
        <dbReference type="Proteomes" id="UP000321118"/>
    </source>
</evidence>
<dbReference type="RefSeq" id="WP_246125310.1">
    <property type="nucleotide sequence ID" value="NZ_BJUB01000007.1"/>
</dbReference>
<dbReference type="Proteomes" id="UP000321118">
    <property type="component" value="Unassembled WGS sequence"/>
</dbReference>
<accession>A0A510V5H9</accession>
<keyword evidence="2 4" id="KW-0238">DNA-binding</keyword>
<gene>
    <name evidence="6" type="ORF">CXY01_25560</name>
</gene>
<name>A0A510V5H9_9CELL</name>
<proteinExistence type="predicted"/>
<organism evidence="6 7">
    <name type="scientific">Cellulomonas xylanilytica</name>
    <dbReference type="NCBI Taxonomy" id="233583"/>
    <lineage>
        <taxon>Bacteria</taxon>
        <taxon>Bacillati</taxon>
        <taxon>Actinomycetota</taxon>
        <taxon>Actinomycetes</taxon>
        <taxon>Micrococcales</taxon>
        <taxon>Cellulomonadaceae</taxon>
        <taxon>Cellulomonas</taxon>
    </lineage>
</organism>
<feature type="DNA-binding region" description="H-T-H motif" evidence="4">
    <location>
        <begin position="32"/>
        <end position="51"/>
    </location>
</feature>
<evidence type="ECO:0000256" key="3">
    <source>
        <dbReference type="ARBA" id="ARBA00023163"/>
    </source>
</evidence>
<sequence>MTTQTGDEHSTRDKILIAAASMLGENPTARLSVRSVAARAGVSTGSLRHFFPTQQALVDTVVAGVYDVEIPGDPIRDLDTPPADRLVACLQQVLALVGTGEKARQSWRSVHDAYLATAPSQDAATTYVALERLGRRRFERWLAILADEGALPPGDDEKRARFLMTVVNGLAAERALPADGPRLAFEAATLRMAVHAIVPDAVGRT</sequence>
<keyword evidence="1" id="KW-0805">Transcription regulation</keyword>
<evidence type="ECO:0000256" key="1">
    <source>
        <dbReference type="ARBA" id="ARBA00023015"/>
    </source>
</evidence>